<evidence type="ECO:0000256" key="4">
    <source>
        <dbReference type="ARBA" id="ARBA00022741"/>
    </source>
</evidence>
<dbReference type="Gene3D" id="3.60.20.10">
    <property type="entry name" value="Glutamine Phosphoribosylpyrophosphate, subunit 1, domain 1"/>
    <property type="match status" value="1"/>
</dbReference>
<comment type="catalytic activity">
    <reaction evidence="6">
        <text>L-aspartate + L-glutamine + ATP + H2O = L-asparagine + L-glutamate + AMP + diphosphate + H(+)</text>
        <dbReference type="Rhea" id="RHEA:12228"/>
        <dbReference type="ChEBI" id="CHEBI:15377"/>
        <dbReference type="ChEBI" id="CHEBI:15378"/>
        <dbReference type="ChEBI" id="CHEBI:29985"/>
        <dbReference type="ChEBI" id="CHEBI:29991"/>
        <dbReference type="ChEBI" id="CHEBI:30616"/>
        <dbReference type="ChEBI" id="CHEBI:33019"/>
        <dbReference type="ChEBI" id="CHEBI:58048"/>
        <dbReference type="ChEBI" id="CHEBI:58359"/>
        <dbReference type="ChEBI" id="CHEBI:456215"/>
        <dbReference type="EC" id="6.3.5.4"/>
    </reaction>
</comment>
<dbReference type="Pfam" id="PF13537">
    <property type="entry name" value="GATase_7"/>
    <property type="match status" value="1"/>
</dbReference>
<evidence type="ECO:0000256" key="3">
    <source>
        <dbReference type="ARBA" id="ARBA00012737"/>
    </source>
</evidence>
<evidence type="ECO:0000313" key="8">
    <source>
        <dbReference type="EMBL" id="MBC3792832.1"/>
    </source>
</evidence>
<dbReference type="PANTHER" id="PTHR43284">
    <property type="entry name" value="ASPARAGINE SYNTHETASE (GLUTAMINE-HYDROLYZING)"/>
    <property type="match status" value="1"/>
</dbReference>
<dbReference type="InterPro" id="IPR051786">
    <property type="entry name" value="ASN_synthetase/amidase"/>
</dbReference>
<comment type="similarity">
    <text evidence="2">Belongs to the asparagine synthetase family.</text>
</comment>
<evidence type="ECO:0000259" key="7">
    <source>
        <dbReference type="PROSITE" id="PS51278"/>
    </source>
</evidence>
<keyword evidence="4" id="KW-0547">Nucleotide-binding</keyword>
<dbReference type="InterPro" id="IPR029055">
    <property type="entry name" value="Ntn_hydrolases_N"/>
</dbReference>
<dbReference type="InterPro" id="IPR014729">
    <property type="entry name" value="Rossmann-like_a/b/a_fold"/>
</dbReference>
<gene>
    <name evidence="8" type="ORF">FH603_3346</name>
</gene>
<dbReference type="SUPFAM" id="SSF56235">
    <property type="entry name" value="N-terminal nucleophile aminohydrolases (Ntn hydrolases)"/>
    <property type="match status" value="1"/>
</dbReference>
<dbReference type="Proteomes" id="UP000700732">
    <property type="component" value="Unassembled WGS sequence"/>
</dbReference>
<sequence length="601" mass="67676">MEADTDAALYAVADVTVFEPSSTESHFVGNYTLNGFSSFNQLNADFAVALWDARRQTLVCARDLLGVKPLYYVHRPGSFCAFATEIKALLAIGEVVVKPNQHKFREYLTWPKAYVPYSSETFYETIYSVLPGHYLQVSSRDSQVTAYWKPDLSRINGLIDADDYAALFREEFTEAVNARMLGKSQVGAHLSGGLDSSSVSCVAQHLLMAQGRPSVHTFNIDTGLASTDESVYVQEVIRQWNPVHHTVQPEPDVLASILEINRLFDRPEHFIIPSSFHLSVSIKARQIGCDCILTGHDGDSVITTGFDYLDQLIDRGDWDELQRACQQTVSQPNRNLTYVSDKWLSLSDRAKYEKYILYIVGAEVVSRFKGEPLTRFLHTLSSQKQRFNLSTTAILTYCIKRISDKIAHRVLIDSAFSPAFRQLSTPLLQPTTQGLNACLSPESPVPVSQIINTTNVICNEQLDHIGAYYGHQYSFPFFDKRVVEVGLATPAWVSFDEGRGRGLIRHGLQTVLPPAIVDRLTKANFVEYGNLSAQQLYQATHEQFALPGHEIWEVIDRPVFNEIVAIVFNSRIPIQQKTRYNWLLSRIIYLSLWLSTLSKGS</sequence>
<accession>A0ABR6W8C4</accession>
<name>A0ABR6W8C4_9BACT</name>
<dbReference type="EMBL" id="VFIA01000019">
    <property type="protein sequence ID" value="MBC3792832.1"/>
    <property type="molecule type" value="Genomic_DNA"/>
</dbReference>
<evidence type="ECO:0000256" key="1">
    <source>
        <dbReference type="ARBA" id="ARBA00005187"/>
    </source>
</evidence>
<reference evidence="8 9" key="1">
    <citation type="submission" date="2019-06" db="EMBL/GenBank/DDBJ databases">
        <title>Spirosoma utsteinense sp. nov. isolated from Antarctic ice-free soils.</title>
        <authorList>
            <person name="Tahon G."/>
        </authorList>
    </citation>
    <scope>NUCLEOTIDE SEQUENCE [LARGE SCALE GENOMIC DNA]</scope>
    <source>
        <strain evidence="8 9">LMG 31447</strain>
    </source>
</reference>
<protein>
    <recommendedName>
        <fullName evidence="3">asparagine synthase (glutamine-hydrolyzing)</fullName>
        <ecNumber evidence="3">6.3.5.4</ecNumber>
    </recommendedName>
</protein>
<dbReference type="Pfam" id="PF00733">
    <property type="entry name" value="Asn_synthase"/>
    <property type="match status" value="1"/>
</dbReference>
<dbReference type="PANTHER" id="PTHR43284:SF1">
    <property type="entry name" value="ASPARAGINE SYNTHETASE"/>
    <property type="match status" value="1"/>
</dbReference>
<dbReference type="Gene3D" id="3.40.50.620">
    <property type="entry name" value="HUPs"/>
    <property type="match status" value="2"/>
</dbReference>
<dbReference type="EC" id="6.3.5.4" evidence="3"/>
<evidence type="ECO:0000256" key="6">
    <source>
        <dbReference type="ARBA" id="ARBA00048741"/>
    </source>
</evidence>
<dbReference type="InterPro" id="IPR006426">
    <property type="entry name" value="Asn_synth_AEB"/>
</dbReference>
<dbReference type="InterPro" id="IPR001962">
    <property type="entry name" value="Asn_synthase"/>
</dbReference>
<comment type="pathway">
    <text evidence="1">Amino-acid biosynthesis; L-asparagine biosynthesis; L-asparagine from L-aspartate (L-Gln route): step 1/1.</text>
</comment>
<dbReference type="CDD" id="cd01991">
    <property type="entry name" value="Asn_synthase_B_C"/>
    <property type="match status" value="1"/>
</dbReference>
<proteinExistence type="inferred from homology"/>
<evidence type="ECO:0000313" key="9">
    <source>
        <dbReference type="Proteomes" id="UP000700732"/>
    </source>
</evidence>
<dbReference type="SUPFAM" id="SSF52402">
    <property type="entry name" value="Adenine nucleotide alpha hydrolases-like"/>
    <property type="match status" value="1"/>
</dbReference>
<keyword evidence="9" id="KW-1185">Reference proteome</keyword>
<organism evidence="8 9">
    <name type="scientific">Spirosoma utsteinense</name>
    <dbReference type="NCBI Taxonomy" id="2585773"/>
    <lineage>
        <taxon>Bacteria</taxon>
        <taxon>Pseudomonadati</taxon>
        <taxon>Bacteroidota</taxon>
        <taxon>Cytophagia</taxon>
        <taxon>Cytophagales</taxon>
        <taxon>Cytophagaceae</taxon>
        <taxon>Spirosoma</taxon>
    </lineage>
</organism>
<feature type="domain" description="Glutamine amidotransferase type-2" evidence="7">
    <location>
        <begin position="1"/>
        <end position="140"/>
    </location>
</feature>
<dbReference type="PIRSF" id="PIRSF001589">
    <property type="entry name" value="Asn_synthetase_glu-h"/>
    <property type="match status" value="1"/>
</dbReference>
<keyword evidence="5" id="KW-0067">ATP-binding</keyword>
<evidence type="ECO:0000256" key="5">
    <source>
        <dbReference type="ARBA" id="ARBA00022840"/>
    </source>
</evidence>
<dbReference type="PROSITE" id="PS51278">
    <property type="entry name" value="GATASE_TYPE_2"/>
    <property type="match status" value="1"/>
</dbReference>
<dbReference type="InterPro" id="IPR017932">
    <property type="entry name" value="GATase_2_dom"/>
</dbReference>
<evidence type="ECO:0000256" key="2">
    <source>
        <dbReference type="ARBA" id="ARBA00005752"/>
    </source>
</evidence>
<comment type="caution">
    <text evidence="8">The sequence shown here is derived from an EMBL/GenBank/DDBJ whole genome shotgun (WGS) entry which is preliminary data.</text>
</comment>